<evidence type="ECO:0000256" key="2">
    <source>
        <dbReference type="ARBA" id="ARBA00022670"/>
    </source>
</evidence>
<dbReference type="EMBL" id="DXDX01000218">
    <property type="protein sequence ID" value="HIY22650.1"/>
    <property type="molecule type" value="Genomic_DNA"/>
</dbReference>
<dbReference type="PANTHER" id="PTHR43126">
    <property type="entry name" value="D-ALANYL-D-ALANINE DIPEPTIDASE"/>
    <property type="match status" value="1"/>
</dbReference>
<feature type="domain" description="D-alanyl-D-alanine carboxypeptidase-like core" evidence="11">
    <location>
        <begin position="299"/>
        <end position="389"/>
    </location>
</feature>
<evidence type="ECO:0000256" key="4">
    <source>
        <dbReference type="ARBA" id="ARBA00022801"/>
    </source>
</evidence>
<keyword evidence="6" id="KW-0224">Dipeptidase</keyword>
<keyword evidence="10" id="KW-0732">Signal</keyword>
<dbReference type="Gene3D" id="3.30.1380.10">
    <property type="match status" value="1"/>
</dbReference>
<proteinExistence type="predicted"/>
<evidence type="ECO:0000259" key="11">
    <source>
        <dbReference type="Pfam" id="PF02557"/>
    </source>
</evidence>
<keyword evidence="12" id="KW-0121">Carboxypeptidase</keyword>
<dbReference type="GO" id="GO:0004180">
    <property type="term" value="F:carboxypeptidase activity"/>
    <property type="evidence" value="ECO:0007669"/>
    <property type="project" value="UniProtKB-KW"/>
</dbReference>
<keyword evidence="3" id="KW-0479">Metal-binding</keyword>
<name>A0A9D1YB80_9FIRM</name>
<reference evidence="12" key="2">
    <citation type="submission" date="2021-04" db="EMBL/GenBank/DDBJ databases">
        <authorList>
            <person name="Gilroy R."/>
        </authorList>
    </citation>
    <scope>NUCLEOTIDE SEQUENCE</scope>
    <source>
        <strain evidence="12">ChiBcec16_6824</strain>
    </source>
</reference>
<keyword evidence="8" id="KW-0961">Cell wall biogenesis/degradation</keyword>
<dbReference type="Pfam" id="PF02557">
    <property type="entry name" value="VanY"/>
    <property type="match status" value="1"/>
</dbReference>
<evidence type="ECO:0000256" key="9">
    <source>
        <dbReference type="SAM" id="MobiDB-lite"/>
    </source>
</evidence>
<organism evidence="12 13">
    <name type="scientific">Candidatus Flavonifractor merdigallinarum</name>
    <dbReference type="NCBI Taxonomy" id="2838589"/>
    <lineage>
        <taxon>Bacteria</taxon>
        <taxon>Bacillati</taxon>
        <taxon>Bacillota</taxon>
        <taxon>Clostridia</taxon>
        <taxon>Eubacteriales</taxon>
        <taxon>Oscillospiraceae</taxon>
        <taxon>Flavonifractor</taxon>
    </lineage>
</organism>
<dbReference type="Gene3D" id="2.30.30.40">
    <property type="entry name" value="SH3 Domains"/>
    <property type="match status" value="1"/>
</dbReference>
<feature type="chain" id="PRO_5039051410" evidence="10">
    <location>
        <begin position="22"/>
        <end position="486"/>
    </location>
</feature>
<dbReference type="GO" id="GO:0008237">
    <property type="term" value="F:metallopeptidase activity"/>
    <property type="evidence" value="ECO:0007669"/>
    <property type="project" value="UniProtKB-KW"/>
</dbReference>
<evidence type="ECO:0000256" key="8">
    <source>
        <dbReference type="ARBA" id="ARBA00023316"/>
    </source>
</evidence>
<reference evidence="12" key="1">
    <citation type="journal article" date="2021" name="PeerJ">
        <title>Extensive microbial diversity within the chicken gut microbiome revealed by metagenomics and culture.</title>
        <authorList>
            <person name="Gilroy R."/>
            <person name="Ravi A."/>
            <person name="Getino M."/>
            <person name="Pursley I."/>
            <person name="Horton D.L."/>
            <person name="Alikhan N.F."/>
            <person name="Baker D."/>
            <person name="Gharbi K."/>
            <person name="Hall N."/>
            <person name="Watson M."/>
            <person name="Adriaenssens E.M."/>
            <person name="Foster-Nyarko E."/>
            <person name="Jarju S."/>
            <person name="Secka A."/>
            <person name="Antonio M."/>
            <person name="Oren A."/>
            <person name="Chaudhuri R.R."/>
            <person name="La Ragione R."/>
            <person name="Hildebrand F."/>
            <person name="Pallen M.J."/>
        </authorList>
    </citation>
    <scope>NUCLEOTIDE SEQUENCE</scope>
    <source>
        <strain evidence="12">ChiBcec16_6824</strain>
    </source>
</reference>
<comment type="catalytic activity">
    <reaction evidence="1">
        <text>D-alanyl-D-alanine + H2O = 2 D-alanine</text>
        <dbReference type="Rhea" id="RHEA:20661"/>
        <dbReference type="ChEBI" id="CHEBI:15377"/>
        <dbReference type="ChEBI" id="CHEBI:57416"/>
        <dbReference type="ChEBI" id="CHEBI:57822"/>
        <dbReference type="EC" id="3.4.13.22"/>
    </reaction>
</comment>
<protein>
    <submittedName>
        <fullName evidence="12">D-alanyl-D-alanine carboxypeptidase family protein</fullName>
    </submittedName>
</protein>
<dbReference type="Proteomes" id="UP000823868">
    <property type="component" value="Unassembled WGS sequence"/>
</dbReference>
<dbReference type="AlphaFoldDB" id="A0A9D1YB80"/>
<evidence type="ECO:0000313" key="12">
    <source>
        <dbReference type="EMBL" id="HIY22650.1"/>
    </source>
</evidence>
<evidence type="ECO:0000256" key="7">
    <source>
        <dbReference type="ARBA" id="ARBA00023049"/>
    </source>
</evidence>
<keyword evidence="4" id="KW-0378">Hydrolase</keyword>
<keyword evidence="2" id="KW-0645">Protease</keyword>
<feature type="compositionally biased region" description="Low complexity" evidence="9">
    <location>
        <begin position="149"/>
        <end position="164"/>
    </location>
</feature>
<evidence type="ECO:0000256" key="5">
    <source>
        <dbReference type="ARBA" id="ARBA00022833"/>
    </source>
</evidence>
<feature type="compositionally biased region" description="Low complexity" evidence="9">
    <location>
        <begin position="28"/>
        <end position="41"/>
    </location>
</feature>
<dbReference type="GO" id="GO:0071555">
    <property type="term" value="P:cell wall organization"/>
    <property type="evidence" value="ECO:0007669"/>
    <property type="project" value="UniProtKB-KW"/>
</dbReference>
<feature type="region of interest" description="Disordered" evidence="9">
    <location>
        <begin position="26"/>
        <end position="64"/>
    </location>
</feature>
<dbReference type="InterPro" id="IPR003709">
    <property type="entry name" value="VanY-like_core_dom"/>
</dbReference>
<evidence type="ECO:0000256" key="1">
    <source>
        <dbReference type="ARBA" id="ARBA00001362"/>
    </source>
</evidence>
<evidence type="ECO:0000256" key="6">
    <source>
        <dbReference type="ARBA" id="ARBA00022997"/>
    </source>
</evidence>
<dbReference type="GO" id="GO:0160237">
    <property type="term" value="F:D-Ala-D-Ala dipeptidase activity"/>
    <property type="evidence" value="ECO:0007669"/>
    <property type="project" value="UniProtKB-EC"/>
</dbReference>
<feature type="compositionally biased region" description="Low complexity" evidence="9">
    <location>
        <begin position="171"/>
        <end position="195"/>
    </location>
</feature>
<dbReference type="InterPro" id="IPR000755">
    <property type="entry name" value="A_A_dipeptidase"/>
</dbReference>
<evidence type="ECO:0000256" key="3">
    <source>
        <dbReference type="ARBA" id="ARBA00022723"/>
    </source>
</evidence>
<dbReference type="PANTHER" id="PTHR43126:SF2">
    <property type="entry name" value="D-ALANYL-D-ALANINE DIPEPTIDASE"/>
    <property type="match status" value="1"/>
</dbReference>
<sequence length="486" mass="50793">MHRPFRLVCALLLALCLTACGGDGAPDSPTQAVSPTASAAAPPTPAPTPSALPDVAPTPVPASVPPVFEETHTLDRALPQRYNGLELPIEGATGYAAVELSLWASIPTPTPTPSPTPTVEPTPTPTPTVTPTPSAVPTPAPVPAPTPTATPEASETPPASLTPEETPPAAAPTAAGESPASVEPPVTASASSPVSNAKGDGPLAVLSPGSSFTILREKGEWWKVSSSAGTGWVEHKFCMVNLPDVIPSILYDAVNSYSARYTSSGRKISGITGQALYPGKVYNPRFEEEQYLMPALYATAKKLCAAQRAALMQGNSLILYEAYRPYKTQQAVVKALTALAKQDAAVKAGITTAPWSMTYFINTGYSNHQKGFAVDVGLAKVTGTQLRTTGGYSYLAVTEYGEYEMPTPIHELSMAAASTTGPGESTLADTMNEPALALRGYFRQAGMTPLESEWWHFNDYAARTLAGGKTSTGGFEITRCRSTAPG</sequence>
<dbReference type="SUPFAM" id="SSF55166">
    <property type="entry name" value="Hedgehog/DD-peptidase"/>
    <property type="match status" value="1"/>
</dbReference>
<evidence type="ECO:0000313" key="13">
    <source>
        <dbReference type="Proteomes" id="UP000823868"/>
    </source>
</evidence>
<feature type="compositionally biased region" description="Pro residues" evidence="9">
    <location>
        <begin position="42"/>
        <end position="64"/>
    </location>
</feature>
<dbReference type="GO" id="GO:0006508">
    <property type="term" value="P:proteolysis"/>
    <property type="evidence" value="ECO:0007669"/>
    <property type="project" value="UniProtKB-KW"/>
</dbReference>
<accession>A0A9D1YB80</accession>
<keyword evidence="7" id="KW-0482">Metalloprotease</keyword>
<feature type="signal peptide" evidence="10">
    <location>
        <begin position="1"/>
        <end position="21"/>
    </location>
</feature>
<feature type="region of interest" description="Disordered" evidence="9">
    <location>
        <begin position="108"/>
        <end position="205"/>
    </location>
</feature>
<feature type="compositionally biased region" description="Pro residues" evidence="9">
    <location>
        <begin position="108"/>
        <end position="148"/>
    </location>
</feature>
<keyword evidence="5" id="KW-0862">Zinc</keyword>
<dbReference type="InterPro" id="IPR009045">
    <property type="entry name" value="Zn_M74/Hedgehog-like"/>
</dbReference>
<dbReference type="GO" id="GO:0046872">
    <property type="term" value="F:metal ion binding"/>
    <property type="evidence" value="ECO:0007669"/>
    <property type="project" value="UniProtKB-KW"/>
</dbReference>
<gene>
    <name evidence="12" type="ORF">H9841_12225</name>
</gene>
<evidence type="ECO:0000256" key="10">
    <source>
        <dbReference type="SAM" id="SignalP"/>
    </source>
</evidence>
<comment type="caution">
    <text evidence="12">The sequence shown here is derived from an EMBL/GenBank/DDBJ whole genome shotgun (WGS) entry which is preliminary data.</text>
</comment>